<gene>
    <name evidence="1" type="ORF">SMTD_LOCUS20977</name>
</gene>
<accession>A0A183Q2Z1</accession>
<protein>
    <submittedName>
        <fullName evidence="1">Uncharacterized protein</fullName>
    </submittedName>
</protein>
<proteinExistence type="predicted"/>
<reference evidence="1 2" key="1">
    <citation type="submission" date="2018-11" db="EMBL/GenBank/DDBJ databases">
        <authorList>
            <consortium name="Pathogen Informatics"/>
        </authorList>
    </citation>
    <scope>NUCLEOTIDE SEQUENCE [LARGE SCALE GENOMIC DNA]</scope>
    <source>
        <strain>Denwood</strain>
        <strain evidence="2">Zambia</strain>
    </source>
</reference>
<sequence>MLCMLHTFSRLFFDEGNIKLNESLYRTSAGCNFSSTRGAVPNQTGLNLSHPGTLAPNGLLSGDWCCAMPTNNIGSSRVASNNNNFRLPISHMCKR</sequence>
<name>A0A183Q2Z1_9TREM</name>
<evidence type="ECO:0000313" key="2">
    <source>
        <dbReference type="Proteomes" id="UP000269396"/>
    </source>
</evidence>
<evidence type="ECO:0000313" key="1">
    <source>
        <dbReference type="EMBL" id="VDP83799.1"/>
    </source>
</evidence>
<keyword evidence="2" id="KW-1185">Reference proteome</keyword>
<dbReference type="Proteomes" id="UP000269396">
    <property type="component" value="Unassembled WGS sequence"/>
</dbReference>
<dbReference type="EMBL" id="UZAL01045871">
    <property type="protein sequence ID" value="VDP83799.1"/>
    <property type="molecule type" value="Genomic_DNA"/>
</dbReference>
<organism evidence="1 2">
    <name type="scientific">Schistosoma mattheei</name>
    <dbReference type="NCBI Taxonomy" id="31246"/>
    <lineage>
        <taxon>Eukaryota</taxon>
        <taxon>Metazoa</taxon>
        <taxon>Spiralia</taxon>
        <taxon>Lophotrochozoa</taxon>
        <taxon>Platyhelminthes</taxon>
        <taxon>Trematoda</taxon>
        <taxon>Digenea</taxon>
        <taxon>Strigeidida</taxon>
        <taxon>Schistosomatoidea</taxon>
        <taxon>Schistosomatidae</taxon>
        <taxon>Schistosoma</taxon>
    </lineage>
</organism>
<dbReference type="AlphaFoldDB" id="A0A183Q2Z1"/>